<organism evidence="4 6">
    <name type="scientific">Limosilactobacillus antri DSM 16041</name>
    <dbReference type="NCBI Taxonomy" id="525309"/>
    <lineage>
        <taxon>Bacteria</taxon>
        <taxon>Bacillati</taxon>
        <taxon>Bacillota</taxon>
        <taxon>Bacilli</taxon>
        <taxon>Lactobacillales</taxon>
        <taxon>Lactobacillaceae</taxon>
        <taxon>Limosilactobacillus</taxon>
    </lineage>
</organism>
<dbReference type="EMBL" id="AZDK01000041">
    <property type="protein sequence ID" value="KRK55067.1"/>
    <property type="molecule type" value="Genomic_DNA"/>
</dbReference>
<dbReference type="Proteomes" id="UP000051883">
    <property type="component" value="Unassembled WGS sequence"/>
</dbReference>
<gene>
    <name evidence="5" type="ORF">FC31_GL001595</name>
    <name evidence="4" type="ORF">HMPREF0494_1598</name>
</gene>
<feature type="compositionally biased region" description="Low complexity" evidence="2">
    <location>
        <begin position="76"/>
        <end position="93"/>
    </location>
</feature>
<evidence type="ECO:0000313" key="4">
    <source>
        <dbReference type="EMBL" id="EEW53252.1"/>
    </source>
</evidence>
<protein>
    <submittedName>
        <fullName evidence="4">KxYKxGKxW signal domain protein</fullName>
    </submittedName>
</protein>
<dbReference type="Proteomes" id="UP000003675">
    <property type="component" value="Unassembled WGS sequence"/>
</dbReference>
<dbReference type="Pfam" id="PF19258">
    <property type="entry name" value="KxYKxGKxW_sig"/>
    <property type="match status" value="1"/>
</dbReference>
<keyword evidence="7" id="KW-1185">Reference proteome</keyword>
<feature type="region of interest" description="Disordered" evidence="2">
    <location>
        <begin position="54"/>
        <end position="112"/>
    </location>
</feature>
<accession>C8P8F4</accession>
<dbReference type="STRING" id="525309.HMPREF0494_1598"/>
<name>C8P8F4_9LACO</name>
<feature type="compositionally biased region" description="Polar residues" evidence="2">
    <location>
        <begin position="54"/>
        <end position="72"/>
    </location>
</feature>
<evidence type="ECO:0000256" key="1">
    <source>
        <dbReference type="ARBA" id="ARBA00022729"/>
    </source>
</evidence>
<dbReference type="NCBIfam" id="TIGR03715">
    <property type="entry name" value="KxYKxGKxW"/>
    <property type="match status" value="1"/>
</dbReference>
<evidence type="ECO:0000313" key="7">
    <source>
        <dbReference type="Proteomes" id="UP000051883"/>
    </source>
</evidence>
<dbReference type="InterPro" id="IPR022263">
    <property type="entry name" value="KxYKxGKxW"/>
</dbReference>
<dbReference type="AlphaFoldDB" id="C8P8F4"/>
<evidence type="ECO:0000256" key="3">
    <source>
        <dbReference type="SAM" id="SignalP"/>
    </source>
</evidence>
<reference evidence="5 7" key="2">
    <citation type="journal article" date="2015" name="Genome Announc.">
        <title>Expanding the biotechnology potential of lactobacilli through comparative genomics of 213 strains and associated genera.</title>
        <authorList>
            <person name="Sun Z."/>
            <person name="Harris H.M."/>
            <person name="McCann A."/>
            <person name="Guo C."/>
            <person name="Argimon S."/>
            <person name="Zhang W."/>
            <person name="Yang X."/>
            <person name="Jeffery I.B."/>
            <person name="Cooney J.C."/>
            <person name="Kagawa T.F."/>
            <person name="Liu W."/>
            <person name="Song Y."/>
            <person name="Salvetti E."/>
            <person name="Wrobel A."/>
            <person name="Rasinkangas P."/>
            <person name="Parkhill J."/>
            <person name="Rea M.C."/>
            <person name="O'Sullivan O."/>
            <person name="Ritari J."/>
            <person name="Douillard F.P."/>
            <person name="Paul Ross R."/>
            <person name="Yang R."/>
            <person name="Briner A.E."/>
            <person name="Felis G.E."/>
            <person name="de Vos W.M."/>
            <person name="Barrangou R."/>
            <person name="Klaenhammer T.R."/>
            <person name="Caufield P.W."/>
            <person name="Cui Y."/>
            <person name="Zhang H."/>
            <person name="O'Toole P.W."/>
        </authorList>
    </citation>
    <scope>NUCLEOTIDE SEQUENCE [LARGE SCALE GENOMIC DNA]</scope>
    <source>
        <strain evidence="5 7">DSM 16041</strain>
    </source>
</reference>
<evidence type="ECO:0000256" key="2">
    <source>
        <dbReference type="SAM" id="MobiDB-lite"/>
    </source>
</evidence>
<comment type="caution">
    <text evidence="4">The sequence shown here is derived from an EMBL/GenBank/DDBJ whole genome shotgun (WGS) entry which is preliminary data.</text>
</comment>
<dbReference type="RefSeq" id="WP_007123145.1">
    <property type="nucleotide sequence ID" value="NZ_AZDK01000041.1"/>
</dbReference>
<dbReference type="EMBL" id="ACLL01000045">
    <property type="protein sequence ID" value="EEW53252.1"/>
    <property type="molecule type" value="Genomic_DNA"/>
</dbReference>
<reference evidence="4 6" key="1">
    <citation type="submission" date="2009-09" db="EMBL/GenBank/DDBJ databases">
        <authorList>
            <person name="Qin X."/>
            <person name="Bachman B."/>
            <person name="Battles P."/>
            <person name="Bell A."/>
            <person name="Bess C."/>
            <person name="Bickham C."/>
            <person name="Chaboub L."/>
            <person name="Chen D."/>
            <person name="Coyle M."/>
            <person name="Deiros D.R."/>
            <person name="Dinh H."/>
            <person name="Forbes L."/>
            <person name="Fowler G."/>
            <person name="Francisco L."/>
            <person name="Fu Q."/>
            <person name="Gubbala S."/>
            <person name="Hale W."/>
            <person name="Han Y."/>
            <person name="Hemphill L."/>
            <person name="Highlander S.K."/>
            <person name="Hirani K."/>
            <person name="Hogues M."/>
            <person name="Jackson L."/>
            <person name="Jakkamsetti A."/>
            <person name="Javaid M."/>
            <person name="Jiang H."/>
            <person name="Korchina V."/>
            <person name="Kovar C."/>
            <person name="Lara F."/>
            <person name="Lee S."/>
            <person name="Mata R."/>
            <person name="Mathew T."/>
            <person name="Moen C."/>
            <person name="Morales K."/>
            <person name="Munidasa M."/>
            <person name="Nazareth L."/>
            <person name="Ngo R."/>
            <person name="Nguyen L."/>
            <person name="Okwuonu G."/>
            <person name="Ongeri F."/>
            <person name="Patil S."/>
            <person name="Petrosino J."/>
            <person name="Pham C."/>
            <person name="Pham P."/>
            <person name="Pu L.-L."/>
            <person name="Puazo M."/>
            <person name="Raj R."/>
            <person name="Reid J."/>
            <person name="Rouhana J."/>
            <person name="Saada N."/>
            <person name="Shang Y."/>
            <person name="Simmons D."/>
            <person name="Thornton R."/>
            <person name="Warren J."/>
            <person name="Weissenberger G."/>
            <person name="Zhang J."/>
            <person name="Zhang L."/>
            <person name="Zhou C."/>
            <person name="Zhu D."/>
            <person name="Muzny D."/>
            <person name="Worley K."/>
            <person name="Gibbs R."/>
        </authorList>
    </citation>
    <scope>NUCLEOTIDE SEQUENCE [LARGE SCALE GENOMIC DNA]</scope>
    <source>
        <strain evidence="4 6">DSM 16041</strain>
    </source>
</reference>
<sequence length="162" mass="17420">MTKINRYKLYKHKKQWVIGCSSLLLPLLLGVTAAHADEAASLLANQQAQPAQVDQSTVASTSGQPAGGQLTSPVLPAKTAPAATTESTASSPSQIQPSGANDQPSSSHHPADWSHNYERIIWIDYYDHYDTDGGPSDNDHHREKNYSNGRKRSLGGSQLVSA</sequence>
<dbReference type="HOGENOM" id="CLU_1633262_0_0_9"/>
<evidence type="ECO:0000313" key="6">
    <source>
        <dbReference type="Proteomes" id="UP000003675"/>
    </source>
</evidence>
<feature type="region of interest" description="Disordered" evidence="2">
    <location>
        <begin position="133"/>
        <end position="162"/>
    </location>
</feature>
<feature type="compositionally biased region" description="Basic and acidic residues" evidence="2">
    <location>
        <begin position="133"/>
        <end position="145"/>
    </location>
</feature>
<feature type="chain" id="PRO_5009951620" evidence="3">
    <location>
        <begin position="37"/>
        <end position="162"/>
    </location>
</feature>
<feature type="compositionally biased region" description="Polar residues" evidence="2">
    <location>
        <begin position="94"/>
        <end position="108"/>
    </location>
</feature>
<feature type="signal peptide" evidence="3">
    <location>
        <begin position="1"/>
        <end position="36"/>
    </location>
</feature>
<proteinExistence type="predicted"/>
<evidence type="ECO:0000313" key="5">
    <source>
        <dbReference type="EMBL" id="KRK55067.1"/>
    </source>
</evidence>
<keyword evidence="1 3" id="KW-0732">Signal</keyword>